<evidence type="ECO:0000313" key="1">
    <source>
        <dbReference type="EMBL" id="RDY12698.1"/>
    </source>
</evidence>
<name>A0A371ICE5_MUCPR</name>
<protein>
    <submittedName>
        <fullName evidence="1">Uncharacterized protein</fullName>
    </submittedName>
</protein>
<feature type="non-terminal residue" evidence="1">
    <location>
        <position position="1"/>
    </location>
</feature>
<accession>A0A371ICE5</accession>
<reference evidence="1" key="1">
    <citation type="submission" date="2018-05" db="EMBL/GenBank/DDBJ databases">
        <title>Draft genome of Mucuna pruriens seed.</title>
        <authorList>
            <person name="Nnadi N.E."/>
            <person name="Vos R."/>
            <person name="Hasami M.H."/>
            <person name="Devisetty U.K."/>
            <person name="Aguiy J.C."/>
        </authorList>
    </citation>
    <scope>NUCLEOTIDE SEQUENCE [LARGE SCALE GENOMIC DNA]</scope>
    <source>
        <strain evidence="1">JCA_2017</strain>
    </source>
</reference>
<organism evidence="1 2">
    <name type="scientific">Mucuna pruriens</name>
    <name type="common">Velvet bean</name>
    <name type="synonym">Dolichos pruriens</name>
    <dbReference type="NCBI Taxonomy" id="157652"/>
    <lineage>
        <taxon>Eukaryota</taxon>
        <taxon>Viridiplantae</taxon>
        <taxon>Streptophyta</taxon>
        <taxon>Embryophyta</taxon>
        <taxon>Tracheophyta</taxon>
        <taxon>Spermatophyta</taxon>
        <taxon>Magnoliopsida</taxon>
        <taxon>eudicotyledons</taxon>
        <taxon>Gunneridae</taxon>
        <taxon>Pentapetalae</taxon>
        <taxon>rosids</taxon>
        <taxon>fabids</taxon>
        <taxon>Fabales</taxon>
        <taxon>Fabaceae</taxon>
        <taxon>Papilionoideae</taxon>
        <taxon>50 kb inversion clade</taxon>
        <taxon>NPAAA clade</taxon>
        <taxon>indigoferoid/millettioid clade</taxon>
        <taxon>Phaseoleae</taxon>
        <taxon>Mucuna</taxon>
    </lineage>
</organism>
<dbReference type="EMBL" id="QJKJ01000424">
    <property type="protein sequence ID" value="RDY12698.1"/>
    <property type="molecule type" value="Genomic_DNA"/>
</dbReference>
<sequence>MECPKIDHCIKSTTCNDCSRYGYLYWIHVKSQSLNIFKSVKADVELQLGKKIKAVKFNRGGEYYDRHDRSGEQRLRSFALFSQRVGNCSTIHHVKQI</sequence>
<proteinExistence type="predicted"/>
<dbReference type="OrthoDB" id="1935865at2759"/>
<gene>
    <name evidence="1" type="ORF">CR513_02469</name>
</gene>
<dbReference type="AlphaFoldDB" id="A0A371ICE5"/>
<keyword evidence="2" id="KW-1185">Reference proteome</keyword>
<dbReference type="Proteomes" id="UP000257109">
    <property type="component" value="Unassembled WGS sequence"/>
</dbReference>
<evidence type="ECO:0000313" key="2">
    <source>
        <dbReference type="Proteomes" id="UP000257109"/>
    </source>
</evidence>
<comment type="caution">
    <text evidence="1">The sequence shown here is derived from an EMBL/GenBank/DDBJ whole genome shotgun (WGS) entry which is preliminary data.</text>
</comment>